<proteinExistence type="predicted"/>
<dbReference type="PROSITE" id="PS51097">
    <property type="entry name" value="PTS_EIIA_TYPE_5"/>
    <property type="match status" value="1"/>
</dbReference>
<accession>A0A2Z5Y1C9</accession>
<dbReference type="PANTHER" id="PTHR40398:SF1">
    <property type="entry name" value="PTS SYSTEM GLUCITOL_SORBITOL-SPECIFIC EIIA COMPONENT"/>
    <property type="match status" value="1"/>
</dbReference>
<dbReference type="InterPro" id="IPR036665">
    <property type="entry name" value="PTS_IIA_glucitol/sorbitol_sf"/>
</dbReference>
<name>A0A2Z5Y1C9_9ENTE</name>
<dbReference type="EMBL" id="AP018492">
    <property type="protein sequence ID" value="BBC60626.1"/>
    <property type="molecule type" value="Genomic_DNA"/>
</dbReference>
<reference evidence="2 3" key="1">
    <citation type="submission" date="2018-01" db="EMBL/GenBank/DDBJ databases">
        <title>Whole genome sequence of Melissococcus plutonius DAT561.</title>
        <authorList>
            <person name="Okumura K."/>
            <person name="Takamatsu D."/>
            <person name="Okura M."/>
        </authorList>
    </citation>
    <scope>NUCLEOTIDE SEQUENCE [LARGE SCALE GENOMIC DNA]</scope>
    <source>
        <strain evidence="2 3">DAT561</strain>
    </source>
</reference>
<dbReference type="GO" id="GO:0016301">
    <property type="term" value="F:kinase activity"/>
    <property type="evidence" value="ECO:0007669"/>
    <property type="project" value="TreeGrafter"/>
</dbReference>
<evidence type="ECO:0000313" key="3">
    <source>
        <dbReference type="Proteomes" id="UP000269226"/>
    </source>
</evidence>
<dbReference type="AlphaFoldDB" id="A0A2Z5Y1C9"/>
<dbReference type="RefSeq" id="WP_015694659.1">
    <property type="nucleotide sequence ID" value="NZ_AP018492.1"/>
</dbReference>
<dbReference type="SUPFAM" id="SSF141530">
    <property type="entry name" value="PTSIIA/GutA-like"/>
    <property type="match status" value="1"/>
</dbReference>
<protein>
    <submittedName>
        <fullName evidence="2">PTS system, IIA component</fullName>
    </submittedName>
</protein>
<dbReference type="GeneID" id="57043048"/>
<dbReference type="Gene3D" id="2.40.33.40">
    <property type="entry name" value="Phosphotransferase system, glucitol/sorbitol-specific IIA component"/>
    <property type="match status" value="1"/>
</dbReference>
<sequence length="127" mass="14295">MQALVTEIGKYALTEDEPMIILFGETATQTLREYSIIQKFKEPVQPIILKPGDFIRINQKKYTICYVGPIANENLSSISHVTLVFDKTPESEENAIANGLYLSPYELPTLSIGSIIEYENENVNPVE</sequence>
<dbReference type="GO" id="GO:0009401">
    <property type="term" value="P:phosphoenolpyruvate-dependent sugar phosphotransferase system"/>
    <property type="evidence" value="ECO:0007669"/>
    <property type="project" value="InterPro"/>
</dbReference>
<dbReference type="Pfam" id="PF03829">
    <property type="entry name" value="PTSIIA_gutA"/>
    <property type="match status" value="1"/>
</dbReference>
<dbReference type="GO" id="GO:0005737">
    <property type="term" value="C:cytoplasm"/>
    <property type="evidence" value="ECO:0007669"/>
    <property type="project" value="InterPro"/>
</dbReference>
<evidence type="ECO:0000256" key="1">
    <source>
        <dbReference type="PROSITE-ProRule" id="PRU00420"/>
    </source>
</evidence>
<dbReference type="PANTHER" id="PTHR40398">
    <property type="entry name" value="PTS SYSTEM GLUCITOL/SORBITOL-SPECIFIC EIIA COMPONENT"/>
    <property type="match status" value="1"/>
</dbReference>
<dbReference type="Proteomes" id="UP000269226">
    <property type="component" value="Chromosome"/>
</dbReference>
<dbReference type="InterPro" id="IPR004716">
    <property type="entry name" value="PTS_IIA_glucitol/sorbitol-sp"/>
</dbReference>
<evidence type="ECO:0000313" key="2">
    <source>
        <dbReference type="EMBL" id="BBC60626.1"/>
    </source>
</evidence>
<comment type="caution">
    <text evidence="1">Lacks conserved residue(s) required for the propagation of feature annotation.</text>
</comment>
<dbReference type="GO" id="GO:0008982">
    <property type="term" value="F:protein-N(PI)-phosphohistidine-sugar phosphotransferase activity"/>
    <property type="evidence" value="ECO:0007669"/>
    <property type="project" value="InterPro"/>
</dbReference>
<organism evidence="2 3">
    <name type="scientific">Melissococcus plutonius</name>
    <dbReference type="NCBI Taxonomy" id="33970"/>
    <lineage>
        <taxon>Bacteria</taxon>
        <taxon>Bacillati</taxon>
        <taxon>Bacillota</taxon>
        <taxon>Bacilli</taxon>
        <taxon>Lactobacillales</taxon>
        <taxon>Enterococcaceae</taxon>
        <taxon>Melissococcus</taxon>
    </lineage>
</organism>
<gene>
    <name evidence="2" type="ORF">DAT561_0489</name>
</gene>